<dbReference type="NCBIfam" id="TIGR00419">
    <property type="entry name" value="tim"/>
    <property type="match status" value="1"/>
</dbReference>
<comment type="subunit">
    <text evidence="6">Homodimer.</text>
</comment>
<dbReference type="Gene3D" id="3.40.50.1240">
    <property type="entry name" value="Phosphoglycerate mutase-like"/>
    <property type="match status" value="1"/>
</dbReference>
<dbReference type="Pfam" id="PF00300">
    <property type="entry name" value="His_Phos_1"/>
    <property type="match status" value="1"/>
</dbReference>
<comment type="pathway">
    <text evidence="2">Carbohydrate degradation; glycolysis; D-glyceraldehyde 3-phosphate from glycerone phosphate: step 1/1.</text>
</comment>
<dbReference type="Pfam" id="PF00121">
    <property type="entry name" value="TIM"/>
    <property type="match status" value="1"/>
</dbReference>
<keyword evidence="9 15" id="KW-0413">Isomerase</keyword>
<feature type="binding site" evidence="13">
    <location>
        <begin position="399"/>
        <end position="402"/>
    </location>
    <ligand>
        <name>substrate</name>
    </ligand>
</feature>
<evidence type="ECO:0000313" key="16">
    <source>
        <dbReference type="EMBL" id="CAD9861495.1"/>
    </source>
</evidence>
<feature type="binding site" evidence="13">
    <location>
        <begin position="320"/>
        <end position="327"/>
    </location>
    <ligand>
        <name>substrate</name>
    </ligand>
</feature>
<dbReference type="PROSITE" id="PS51440">
    <property type="entry name" value="TIM_2"/>
    <property type="match status" value="1"/>
</dbReference>
<dbReference type="EMBL" id="HBHR01008313">
    <property type="protein sequence ID" value="CAD9861495.1"/>
    <property type="molecule type" value="Transcribed_RNA"/>
</dbReference>
<dbReference type="NCBIfam" id="TIGR01258">
    <property type="entry name" value="pgm_1"/>
    <property type="match status" value="1"/>
</dbReference>
<evidence type="ECO:0000256" key="12">
    <source>
        <dbReference type="PIRSR" id="PIRSR613078-1"/>
    </source>
</evidence>
<evidence type="ECO:0000256" key="4">
    <source>
        <dbReference type="ARBA" id="ARBA00006717"/>
    </source>
</evidence>
<sequence>MAQQFNSDDWGSYLARADLPGKRLPREIPEVPKPVHAWSKYLSRGVYMGKKFFVGGNWKCNGNNLMGSVLVKMLNNCGEIPECTEVVIAPPMLYMGPVMENLRPDIKMAAQNVAKHPKPGAYTGEVVGETLKDFGVDWVITGHSERRANQGETSAIVAKKSQVALAAGLKVIFCCGETLQDRQRNNTLNVVLNQHLLGLKAAVRRSDWEANNIVIAYEPVWAIGTGLSATPQQAQDVHLAIRQWLSDKLSPKIAAQTRIIYGGSVNGKNCGTLIQCPDIDGFLVGGAALKPEFADIIRCAQPPGYTLGGPKPAHKLVLIRHGESQWNQENRFTGWYDVSLAEKGMQEAQEAGRLLKEGGFQFDLAYTSVLKRAIKTCMTVLRGLDLMWIPVTKHWRLNERHYGALQGLNKQETVDKHGIDQVNIWRRSYDIPPPALTKASEYWPGHDRRYKGLTDAEIPMTESLKLTEARFGVYWDETIAPAIRSGKRVIIAAHGNSLRALVKKLDNISEKEITGLNIPTGVPLVYDLDASLNPIKHPDAIGPLSGAYLGDQAAIRARIEGVKNQTKG</sequence>
<dbReference type="InterPro" id="IPR001345">
    <property type="entry name" value="PG/BPGM_mutase_AS"/>
</dbReference>
<dbReference type="InterPro" id="IPR005952">
    <property type="entry name" value="Phosphogly_mut1"/>
</dbReference>
<dbReference type="PROSITE" id="PS00171">
    <property type="entry name" value="TIM_1"/>
    <property type="match status" value="1"/>
</dbReference>
<feature type="active site" description="Tele-phosphohistidine intermediate" evidence="12">
    <location>
        <position position="321"/>
    </location>
</feature>
<dbReference type="HAMAP" id="MF_00147_B">
    <property type="entry name" value="TIM_B"/>
    <property type="match status" value="1"/>
</dbReference>
<evidence type="ECO:0000256" key="10">
    <source>
        <dbReference type="ARBA" id="ARBA00052432"/>
    </source>
</evidence>
<dbReference type="InterPro" id="IPR000652">
    <property type="entry name" value="Triosephosphate_isomerase"/>
</dbReference>
<feature type="active site" description="Proton donor/acceptor" evidence="12">
    <location>
        <position position="399"/>
    </location>
</feature>
<dbReference type="InterPro" id="IPR029033">
    <property type="entry name" value="His_PPase_superfam"/>
</dbReference>
<evidence type="ECO:0000256" key="9">
    <source>
        <dbReference type="ARBA" id="ARBA00023235"/>
    </source>
</evidence>
<name>A0A7S2UWV1_9STRA</name>
<dbReference type="GO" id="GO:0004807">
    <property type="term" value="F:triose-phosphate isomerase activity"/>
    <property type="evidence" value="ECO:0007669"/>
    <property type="project" value="UniProtKB-EC"/>
</dbReference>
<dbReference type="FunFam" id="3.20.20.70:FF:000016">
    <property type="entry name" value="Triosephosphate isomerase"/>
    <property type="match status" value="1"/>
</dbReference>
<comment type="function">
    <text evidence="11">Catalyzes the interconversion of glyceraldehyde 3-phosphate and dihydroxyacetone phosphate in the glycolytic and gluconeogenic pathways.</text>
</comment>
<feature type="binding site" evidence="13">
    <location>
        <position position="410"/>
    </location>
    <ligand>
        <name>substrate</name>
    </ligand>
</feature>
<dbReference type="SMART" id="SM00855">
    <property type="entry name" value="PGAM"/>
    <property type="match status" value="1"/>
</dbReference>
<evidence type="ECO:0000256" key="13">
    <source>
        <dbReference type="PIRSR" id="PIRSR613078-2"/>
    </source>
</evidence>
<dbReference type="InterPro" id="IPR013785">
    <property type="entry name" value="Aldolase_TIM"/>
</dbReference>
<dbReference type="InterPro" id="IPR035990">
    <property type="entry name" value="TIM_sf"/>
</dbReference>
<feature type="site" description="Transition state stabilizer" evidence="14">
    <location>
        <position position="494"/>
    </location>
</feature>
<dbReference type="GO" id="GO:0006094">
    <property type="term" value="P:gluconeogenesis"/>
    <property type="evidence" value="ECO:0007669"/>
    <property type="project" value="UniProtKB-KW"/>
</dbReference>
<evidence type="ECO:0000256" key="6">
    <source>
        <dbReference type="ARBA" id="ARBA00011738"/>
    </source>
</evidence>
<organism evidence="16">
    <name type="scientific">Fibrocapsa japonica</name>
    <dbReference type="NCBI Taxonomy" id="94617"/>
    <lineage>
        <taxon>Eukaryota</taxon>
        <taxon>Sar</taxon>
        <taxon>Stramenopiles</taxon>
        <taxon>Ochrophyta</taxon>
        <taxon>Raphidophyceae</taxon>
        <taxon>Chattonellales</taxon>
        <taxon>Chattonellaceae</taxon>
        <taxon>Fibrocapsa</taxon>
    </lineage>
</organism>
<accession>A0A7S2UWV1</accession>
<evidence type="ECO:0000256" key="1">
    <source>
        <dbReference type="ARBA" id="ARBA00000380"/>
    </source>
</evidence>
<dbReference type="PROSITE" id="PS00175">
    <property type="entry name" value="PG_MUTASE"/>
    <property type="match status" value="1"/>
</dbReference>
<dbReference type="SUPFAM" id="SSF51351">
    <property type="entry name" value="Triosephosphate isomerase (TIM)"/>
    <property type="match status" value="1"/>
</dbReference>
<dbReference type="EC" id="5.4.2.11" evidence="15"/>
<feature type="binding site" evidence="13">
    <location>
        <begin position="495"/>
        <end position="496"/>
    </location>
    <ligand>
        <name>substrate</name>
    </ligand>
</feature>
<evidence type="ECO:0000256" key="8">
    <source>
        <dbReference type="ARBA" id="ARBA00023152"/>
    </source>
</evidence>
<dbReference type="GO" id="GO:0004619">
    <property type="term" value="F:phosphoglycerate mutase activity"/>
    <property type="evidence" value="ECO:0007669"/>
    <property type="project" value="UniProtKB-EC"/>
</dbReference>
<dbReference type="GO" id="GO:0006096">
    <property type="term" value="P:glycolytic process"/>
    <property type="evidence" value="ECO:0007669"/>
    <property type="project" value="UniProtKB-KW"/>
</dbReference>
<dbReference type="CDD" id="cd07067">
    <property type="entry name" value="HP_PGM_like"/>
    <property type="match status" value="1"/>
</dbReference>
<keyword evidence="7" id="KW-0312">Gluconeogenesis</keyword>
<comment type="catalytic activity">
    <reaction evidence="10">
        <text>D-glyceraldehyde 3-phosphate = dihydroxyacetone phosphate</text>
        <dbReference type="Rhea" id="RHEA:18585"/>
        <dbReference type="ChEBI" id="CHEBI:57642"/>
        <dbReference type="ChEBI" id="CHEBI:59776"/>
        <dbReference type="EC" id="5.3.1.1"/>
    </reaction>
    <physiologicalReaction direction="left-to-right" evidence="10">
        <dbReference type="Rhea" id="RHEA:18586"/>
    </physiologicalReaction>
</comment>
<comment type="similarity">
    <text evidence="4 15">Belongs to the phosphoglycerate mutase family. BPG-dependent PGAM subfamily.</text>
</comment>
<dbReference type="PANTHER" id="PTHR11931">
    <property type="entry name" value="PHOSPHOGLYCERATE MUTASE"/>
    <property type="match status" value="1"/>
</dbReference>
<evidence type="ECO:0000256" key="7">
    <source>
        <dbReference type="ARBA" id="ARBA00022432"/>
    </source>
</evidence>
<evidence type="ECO:0000256" key="15">
    <source>
        <dbReference type="RuleBase" id="RU004511"/>
    </source>
</evidence>
<dbReference type="SUPFAM" id="SSF53254">
    <property type="entry name" value="Phosphoglycerate mutase-like"/>
    <property type="match status" value="1"/>
</dbReference>
<dbReference type="InterPro" id="IPR020861">
    <property type="entry name" value="Triosephosphate_isomerase_AS"/>
</dbReference>
<feature type="binding site" evidence="13">
    <location>
        <position position="372"/>
    </location>
    <ligand>
        <name>substrate</name>
    </ligand>
</feature>
<gene>
    <name evidence="16" type="ORF">FJAP1339_LOCUS4017</name>
</gene>
<protein>
    <recommendedName>
        <fullName evidence="15">Phosphoglycerate mutase</fullName>
        <ecNumber evidence="15">5.4.2.11</ecNumber>
    </recommendedName>
</protein>
<evidence type="ECO:0000256" key="11">
    <source>
        <dbReference type="ARBA" id="ARBA00056661"/>
    </source>
</evidence>
<proteinExistence type="inferred from homology"/>
<dbReference type="AlphaFoldDB" id="A0A7S2UWV1"/>
<dbReference type="FunFam" id="3.40.50.1240:FF:000003">
    <property type="entry name" value="2,3-bisphosphoglycerate-dependent phosphoglycerate mutase"/>
    <property type="match status" value="1"/>
</dbReference>
<feature type="binding site" evidence="13">
    <location>
        <begin position="333"/>
        <end position="334"/>
    </location>
    <ligand>
        <name>substrate</name>
    </ligand>
</feature>
<evidence type="ECO:0000256" key="3">
    <source>
        <dbReference type="ARBA" id="ARBA00004742"/>
    </source>
</evidence>
<dbReference type="NCBIfam" id="NF010713">
    <property type="entry name" value="PRK14115.1"/>
    <property type="match status" value="1"/>
</dbReference>
<dbReference type="Gene3D" id="3.20.20.70">
    <property type="entry name" value="Aldolase class I"/>
    <property type="match status" value="1"/>
</dbReference>
<comment type="similarity">
    <text evidence="5">Belongs to the triosephosphate isomerase family.</text>
</comment>
<evidence type="ECO:0000256" key="5">
    <source>
        <dbReference type="ARBA" id="ARBA00007422"/>
    </source>
</evidence>
<evidence type="ECO:0000256" key="2">
    <source>
        <dbReference type="ARBA" id="ARBA00004680"/>
    </source>
</evidence>
<comment type="catalytic activity">
    <reaction evidence="1 15">
        <text>(2R)-2-phosphoglycerate = (2R)-3-phosphoglycerate</text>
        <dbReference type="Rhea" id="RHEA:15901"/>
        <dbReference type="ChEBI" id="CHEBI:58272"/>
        <dbReference type="ChEBI" id="CHEBI:58289"/>
        <dbReference type="EC" id="5.4.2.11"/>
    </reaction>
</comment>
<feature type="binding site" evidence="13">
    <location>
        <begin position="426"/>
        <end position="427"/>
    </location>
    <ligand>
        <name>substrate</name>
    </ligand>
</feature>
<keyword evidence="8 15" id="KW-0324">Glycolysis</keyword>
<evidence type="ECO:0000256" key="14">
    <source>
        <dbReference type="PIRSR" id="PIRSR613078-3"/>
    </source>
</evidence>
<dbReference type="CDD" id="cd00311">
    <property type="entry name" value="TIM"/>
    <property type="match status" value="1"/>
</dbReference>
<dbReference type="InterPro" id="IPR013078">
    <property type="entry name" value="His_Pase_superF_clade-1"/>
</dbReference>
<dbReference type="HAMAP" id="MF_01039">
    <property type="entry name" value="PGAM_GpmA"/>
    <property type="match status" value="1"/>
</dbReference>
<dbReference type="InterPro" id="IPR022896">
    <property type="entry name" value="TrioseP_Isoase_bac/euk"/>
</dbReference>
<comment type="pathway">
    <text evidence="3">Carbohydrate biosynthesis; gluconeogenesis.</text>
</comment>
<reference evidence="16" key="1">
    <citation type="submission" date="2021-01" db="EMBL/GenBank/DDBJ databases">
        <authorList>
            <person name="Corre E."/>
            <person name="Pelletier E."/>
            <person name="Niang G."/>
            <person name="Scheremetjew M."/>
            <person name="Finn R."/>
            <person name="Kale V."/>
            <person name="Holt S."/>
            <person name="Cochrane G."/>
            <person name="Meng A."/>
            <person name="Brown T."/>
            <person name="Cohen L."/>
        </authorList>
    </citation>
    <scope>NUCLEOTIDE SEQUENCE</scope>
    <source>
        <strain evidence="16">CCMP1661</strain>
    </source>
</reference>